<sequence length="426" mass="46274">MEAEAADGPPGGLDAALTCFSFNQDCTSLAIGTKAGYKLFSLSSVEHLDQVHGSNEIPDVYIVERLFSSSLVVVVSHTKPRQMNVYHFKKGTEICNYSYSSNILSIRLNRQRLLVCLEESIYIHNIKDMKLLKTILEVPANPTGLCALSINHSNSYIAYPGSLTTGEIVLYDGHSLKMVCTIAAHEGTLAAITFNASGSKLASASKKVSALLPREEYDGYVTISSLVFSMDSQFLCASSNTETVHIFKLEHLASSSRPEEPSTWTGYMGKMFMAASNYLPAQVSDMMNQDRAFATGRLNFSGQKNICTLSTIQKLPRLLVASSDGYLYVYNLDPQDGGDCVLIKTHSLLGSGAMEENKENDLRPSLPQSYAATVARPSTSTASTVPGYSEDGGALRGEVIPEHEFATGPVCLDDEDEFPPVSIRNP</sequence>
<keyword evidence="5" id="KW-0072">Autophagy</keyword>
<proteinExistence type="inferred from homology"/>
<keyword evidence="13" id="KW-1185">Reference proteome</keyword>
<dbReference type="Pfam" id="PF21032">
    <property type="entry name" value="PROPPIN"/>
    <property type="match status" value="1"/>
</dbReference>
<accession>A0A8J5ZC40</accession>
<evidence type="ECO:0000256" key="11">
    <source>
        <dbReference type="SAM" id="MobiDB-lite"/>
    </source>
</evidence>
<dbReference type="GO" id="GO:0006950">
    <property type="term" value="P:response to stress"/>
    <property type="evidence" value="ECO:0007669"/>
    <property type="project" value="UniProtKB-ARBA"/>
</dbReference>
<dbReference type="PANTHER" id="PTHR11227">
    <property type="entry name" value="WD-REPEAT PROTEIN INTERACTING WITH PHOSPHOINOSIDES WIPI -RELATED"/>
    <property type="match status" value="1"/>
</dbReference>
<dbReference type="InterPro" id="IPR048720">
    <property type="entry name" value="PROPPIN"/>
</dbReference>
<comment type="subunit">
    <text evidence="10">Interacts with TECPR1. Interacts with ATG16L1. Interacts with ATG5. Interacts with WIPI1. Interacts with WDR45. May interact with NUDC. Interacts with ULK1 and RB1CC1.</text>
</comment>
<evidence type="ECO:0000256" key="10">
    <source>
        <dbReference type="ARBA" id="ARBA00062217"/>
    </source>
</evidence>
<comment type="subcellular location">
    <subcellularLocation>
        <location evidence="1">Preautophagosomal structure membrane</location>
        <topology evidence="1">Peripheral membrane protein</topology>
        <orientation evidence="1">Cytoplasmic side</orientation>
    </subcellularLocation>
</comment>
<comment type="function">
    <text evidence="9">Component of the autophagy machinery that controls the major intracellular degradation process by which cytoplasmic materials are packaged into autophagosomes and delivered to lysosomes for degradation. Involved in an early step of the formation of preautophagosomal structures. Binds and is activated by phosphatidylinositol 3-phosphate (PtdIns3P) forming on membranes of the endoplasmic reticulum upon activation of the upstream ULK1 and PI3 kinases. Mediates ER-isolation membranes contacts by interacting with the ULK1:RB1CC1 complex and PtdIns3P. Once activated, WIPI2 recruits at phagophore assembly sites the ATG12-ATG5-ATG16L1 complex that directly controls the elongation of the nascent autophagosomal membrane.</text>
</comment>
<gene>
    <name evidence="12" type="ORF">J0S82_005573</name>
</gene>
<protein>
    <recommendedName>
        <fullName evidence="2">WD repeat domain phosphoinositide-interacting protein 2</fullName>
    </recommendedName>
</protein>
<evidence type="ECO:0000256" key="8">
    <source>
        <dbReference type="ARBA" id="ARBA00025740"/>
    </source>
</evidence>
<evidence type="ECO:0000256" key="6">
    <source>
        <dbReference type="ARBA" id="ARBA00023121"/>
    </source>
</evidence>
<evidence type="ECO:0000256" key="3">
    <source>
        <dbReference type="ARBA" id="ARBA00022574"/>
    </source>
</evidence>
<evidence type="ECO:0000313" key="12">
    <source>
        <dbReference type="EMBL" id="KAG8505128.1"/>
    </source>
</evidence>
<dbReference type="GO" id="GO:0034497">
    <property type="term" value="P:protein localization to phagophore assembly site"/>
    <property type="evidence" value="ECO:0007669"/>
    <property type="project" value="UniProtKB-ARBA"/>
</dbReference>
<evidence type="ECO:0000256" key="9">
    <source>
        <dbReference type="ARBA" id="ARBA00056098"/>
    </source>
</evidence>
<dbReference type="Proteomes" id="UP000700334">
    <property type="component" value="Unassembled WGS sequence"/>
</dbReference>
<evidence type="ECO:0000256" key="4">
    <source>
        <dbReference type="ARBA" id="ARBA00022737"/>
    </source>
</evidence>
<dbReference type="AlphaFoldDB" id="A0A8J5ZC40"/>
<reference evidence="12" key="1">
    <citation type="journal article" date="2021" name="Evol. Appl.">
        <title>The genome of the Pyrenean desman and the effects of bottlenecks and inbreeding on the genomic landscape of an endangered species.</title>
        <authorList>
            <person name="Escoda L."/>
            <person name="Castresana J."/>
        </authorList>
    </citation>
    <scope>NUCLEOTIDE SEQUENCE</scope>
    <source>
        <strain evidence="12">IBE-C5619</strain>
    </source>
</reference>
<evidence type="ECO:0000256" key="7">
    <source>
        <dbReference type="ARBA" id="ARBA00023136"/>
    </source>
</evidence>
<dbReference type="EMBL" id="JAGFMF010012271">
    <property type="protein sequence ID" value="KAG8505128.1"/>
    <property type="molecule type" value="Genomic_DNA"/>
</dbReference>
<organism evidence="12 13">
    <name type="scientific">Galemys pyrenaicus</name>
    <name type="common">Iberian desman</name>
    <name type="synonym">Pyrenean desman</name>
    <dbReference type="NCBI Taxonomy" id="202257"/>
    <lineage>
        <taxon>Eukaryota</taxon>
        <taxon>Metazoa</taxon>
        <taxon>Chordata</taxon>
        <taxon>Craniata</taxon>
        <taxon>Vertebrata</taxon>
        <taxon>Euteleostomi</taxon>
        <taxon>Mammalia</taxon>
        <taxon>Eutheria</taxon>
        <taxon>Laurasiatheria</taxon>
        <taxon>Eulipotyphla</taxon>
        <taxon>Talpidae</taxon>
        <taxon>Galemys</taxon>
    </lineage>
</organism>
<feature type="region of interest" description="Disordered" evidence="11">
    <location>
        <begin position="374"/>
        <end position="394"/>
    </location>
</feature>
<comment type="caution">
    <text evidence="12">The sequence shown here is derived from an EMBL/GenBank/DDBJ whole genome shotgun (WGS) entry which is preliminary data.</text>
</comment>
<feature type="compositionally biased region" description="Polar residues" evidence="11">
    <location>
        <begin position="374"/>
        <end position="386"/>
    </location>
</feature>
<dbReference type="OrthoDB" id="1667587at2759"/>
<dbReference type="GO" id="GO:0032266">
    <property type="term" value="F:phosphatidylinositol-3-phosphate binding"/>
    <property type="evidence" value="ECO:0007669"/>
    <property type="project" value="UniProtKB-ARBA"/>
</dbReference>
<keyword evidence="6" id="KW-0446">Lipid-binding</keyword>
<evidence type="ECO:0000256" key="1">
    <source>
        <dbReference type="ARBA" id="ARBA00004106"/>
    </source>
</evidence>
<keyword evidence="4" id="KW-0677">Repeat</keyword>
<name>A0A8J5ZC40_GALPY</name>
<evidence type="ECO:0000313" key="13">
    <source>
        <dbReference type="Proteomes" id="UP000700334"/>
    </source>
</evidence>
<dbReference type="GO" id="GO:0034045">
    <property type="term" value="C:phagophore assembly site membrane"/>
    <property type="evidence" value="ECO:0007669"/>
    <property type="project" value="UniProtKB-SubCell"/>
</dbReference>
<dbReference type="FunFam" id="2.130.10.10:FF:000145">
    <property type="entry name" value="WD repeat domain phosphoinositide-interacting protein 2"/>
    <property type="match status" value="1"/>
</dbReference>
<dbReference type="InterPro" id="IPR036322">
    <property type="entry name" value="WD40_repeat_dom_sf"/>
</dbReference>
<keyword evidence="3" id="KW-0853">WD repeat</keyword>
<dbReference type="SUPFAM" id="SSF50978">
    <property type="entry name" value="WD40 repeat-like"/>
    <property type="match status" value="1"/>
</dbReference>
<keyword evidence="7" id="KW-0472">Membrane</keyword>
<dbReference type="Gene3D" id="2.130.10.10">
    <property type="entry name" value="YVTN repeat-like/Quinoprotein amine dehydrogenase"/>
    <property type="match status" value="1"/>
</dbReference>
<dbReference type="InterPro" id="IPR015943">
    <property type="entry name" value="WD40/YVTN_repeat-like_dom_sf"/>
</dbReference>
<evidence type="ECO:0000256" key="2">
    <source>
        <dbReference type="ARBA" id="ARBA00019990"/>
    </source>
</evidence>
<comment type="similarity">
    <text evidence="8">Belongs to the WD repeat PROPPIN family.</text>
</comment>
<evidence type="ECO:0000256" key="5">
    <source>
        <dbReference type="ARBA" id="ARBA00023006"/>
    </source>
</evidence>